<dbReference type="PANTHER" id="PTHR11707:SF28">
    <property type="entry name" value="60 KDA LYSOPHOSPHOLIPASE"/>
    <property type="match status" value="1"/>
</dbReference>
<protein>
    <recommendedName>
        <fullName evidence="4">Probable L-asparaginase</fullName>
    </recommendedName>
    <alternativeName>
        <fullName evidence="3">L-asparagine amidohydrolase</fullName>
    </alternativeName>
</protein>
<feature type="signal peptide" evidence="10">
    <location>
        <begin position="1"/>
        <end position="20"/>
    </location>
</feature>
<dbReference type="AlphaFoldDB" id="A0A377PZX9"/>
<evidence type="ECO:0000256" key="10">
    <source>
        <dbReference type="SAM" id="SignalP"/>
    </source>
</evidence>
<evidence type="ECO:0000259" key="12">
    <source>
        <dbReference type="Pfam" id="PF17763"/>
    </source>
</evidence>
<dbReference type="PRINTS" id="PR00139">
    <property type="entry name" value="ASNGLNASE"/>
</dbReference>
<dbReference type="InterPro" id="IPR006034">
    <property type="entry name" value="Asparaginase/glutaminase-like"/>
</dbReference>
<feature type="binding site" evidence="6">
    <location>
        <position position="79"/>
    </location>
    <ligand>
        <name>substrate</name>
    </ligand>
</feature>
<dbReference type="NCBIfam" id="TIGR00520">
    <property type="entry name" value="asnASE_II"/>
    <property type="match status" value="1"/>
</dbReference>
<feature type="domain" description="L-asparaginase N-terminal" evidence="11">
    <location>
        <begin position="23"/>
        <end position="215"/>
    </location>
</feature>
<organism evidence="13 14">
    <name type="scientific">Helicobacter pullorum</name>
    <dbReference type="NCBI Taxonomy" id="35818"/>
    <lineage>
        <taxon>Bacteria</taxon>
        <taxon>Pseudomonadati</taxon>
        <taxon>Campylobacterota</taxon>
        <taxon>Epsilonproteobacteria</taxon>
        <taxon>Campylobacterales</taxon>
        <taxon>Helicobacteraceae</taxon>
        <taxon>Helicobacter</taxon>
    </lineage>
</organism>
<evidence type="ECO:0000256" key="4">
    <source>
        <dbReference type="ARBA" id="ARBA00073593"/>
    </source>
</evidence>
<dbReference type="InterPro" id="IPR027473">
    <property type="entry name" value="L-asparaginase_C"/>
</dbReference>
<evidence type="ECO:0000256" key="3">
    <source>
        <dbReference type="ARBA" id="ARBA00030414"/>
    </source>
</evidence>
<dbReference type="InterPro" id="IPR027474">
    <property type="entry name" value="L-asparaginase_N"/>
</dbReference>
<dbReference type="Pfam" id="PF00710">
    <property type="entry name" value="Asparaginase"/>
    <property type="match status" value="1"/>
</dbReference>
<gene>
    <name evidence="13" type="primary">ansB</name>
    <name evidence="13" type="ORF">NCTC13156_01020</name>
</gene>
<dbReference type="PANTHER" id="PTHR11707">
    <property type="entry name" value="L-ASPARAGINASE"/>
    <property type="match status" value="1"/>
</dbReference>
<dbReference type="InterPro" id="IPR020827">
    <property type="entry name" value="Asparaginase/glutaminase_AS1"/>
</dbReference>
<feature type="active site" description="O-isoaspartyl threonine intermediate" evidence="5">
    <location>
        <position position="32"/>
    </location>
</feature>
<feature type="chain" id="PRO_5016822018" description="Probable L-asparaginase" evidence="10">
    <location>
        <begin position="21"/>
        <end position="349"/>
    </location>
</feature>
<dbReference type="FunFam" id="3.40.50.1170:FF:000001">
    <property type="entry name" value="L-asparaginase 2"/>
    <property type="match status" value="1"/>
</dbReference>
<accession>A0A377PZX9</accession>
<feature type="domain" description="Asparaginase/glutaminase C-terminal" evidence="12">
    <location>
        <begin position="236"/>
        <end position="346"/>
    </location>
</feature>
<dbReference type="GO" id="GO:0006528">
    <property type="term" value="P:asparagine metabolic process"/>
    <property type="evidence" value="ECO:0007669"/>
    <property type="project" value="InterPro"/>
</dbReference>
<dbReference type="EMBL" id="UGJF01000001">
    <property type="protein sequence ID" value="STQ88185.1"/>
    <property type="molecule type" value="Genomic_DNA"/>
</dbReference>
<evidence type="ECO:0000256" key="5">
    <source>
        <dbReference type="PIRSR" id="PIRSR001220-1"/>
    </source>
</evidence>
<dbReference type="Gene3D" id="3.40.50.1170">
    <property type="entry name" value="L-asparaginase, N-terminal domain"/>
    <property type="match status" value="1"/>
</dbReference>
<dbReference type="PIRSF" id="PIRSF500176">
    <property type="entry name" value="L_ASNase"/>
    <property type="match status" value="1"/>
</dbReference>
<keyword evidence="2 13" id="KW-0378">Hydrolase</keyword>
<name>A0A377PZX9_9HELI</name>
<evidence type="ECO:0000313" key="14">
    <source>
        <dbReference type="Proteomes" id="UP000255269"/>
    </source>
</evidence>
<dbReference type="Gene3D" id="3.40.50.40">
    <property type="match status" value="1"/>
</dbReference>
<evidence type="ECO:0000256" key="7">
    <source>
        <dbReference type="PROSITE-ProRule" id="PRU10099"/>
    </source>
</evidence>
<dbReference type="GO" id="GO:0004067">
    <property type="term" value="F:asparaginase activity"/>
    <property type="evidence" value="ECO:0007669"/>
    <property type="project" value="UniProtKB-UniRule"/>
</dbReference>
<evidence type="ECO:0000256" key="8">
    <source>
        <dbReference type="PROSITE-ProRule" id="PRU10100"/>
    </source>
</evidence>
<feature type="active site" evidence="7">
    <location>
        <position position="32"/>
    </location>
</feature>
<comment type="similarity">
    <text evidence="1 9">Belongs to the asparaginase 1 family.</text>
</comment>
<dbReference type="Proteomes" id="UP000255269">
    <property type="component" value="Unassembled WGS sequence"/>
</dbReference>
<reference evidence="13 14" key="1">
    <citation type="submission" date="2018-06" db="EMBL/GenBank/DDBJ databases">
        <authorList>
            <consortium name="Pathogen Informatics"/>
            <person name="Doyle S."/>
        </authorList>
    </citation>
    <scope>NUCLEOTIDE SEQUENCE [LARGE SCALE GENOMIC DNA]</scope>
    <source>
        <strain evidence="13 14">NCTC13156</strain>
    </source>
</reference>
<dbReference type="InterPro" id="IPR040919">
    <property type="entry name" value="Asparaginase_C"/>
</dbReference>
<dbReference type="PIRSF" id="PIRSF001220">
    <property type="entry name" value="L-ASNase_gatD"/>
    <property type="match status" value="1"/>
</dbReference>
<evidence type="ECO:0000256" key="9">
    <source>
        <dbReference type="RuleBase" id="RU004456"/>
    </source>
</evidence>
<sequence>MKKILLGVLFMLGISIAAFAKPNIVILATGGTIAGEAKSDLATTGYKAGSVSVDVLIKAVPELQNIANIQAEQIANIDSSNMTDEIWLKLAKRINTLLKDSKVDGIVITHGTDTMEETAYFLNLVIKSDKPVVLTGAMRPATAISADGPKNLYNAVSLAGDKNAKGKGVMIAMNDKIHAAREVTKTHTLNVETFKSPNSGEIGYIIDGKVFFDTASIKPNTLKAPFSVENLDSLPKVDIVYTYSNDGSKVAVEAFLKAGSKGLVVAGSGAGSIHENQKNYLIELLKDKKLAVVKSSRVGSGIVPLSDEEVTQGFISANNLNPQKARVLLMLALTKTSDPQKIAQYFEEF</sequence>
<dbReference type="SUPFAM" id="SSF53774">
    <property type="entry name" value="Glutaminase/Asparaginase"/>
    <property type="match status" value="1"/>
</dbReference>
<evidence type="ECO:0000259" key="11">
    <source>
        <dbReference type="Pfam" id="PF00710"/>
    </source>
</evidence>
<evidence type="ECO:0000256" key="6">
    <source>
        <dbReference type="PIRSR" id="PIRSR001220-2"/>
    </source>
</evidence>
<dbReference type="InterPro" id="IPR036152">
    <property type="entry name" value="Asp/glu_Ase-like_sf"/>
</dbReference>
<dbReference type="SFLD" id="SFLDS00057">
    <property type="entry name" value="Glutaminase/Asparaginase"/>
    <property type="match status" value="1"/>
</dbReference>
<evidence type="ECO:0000256" key="2">
    <source>
        <dbReference type="ARBA" id="ARBA00022801"/>
    </source>
</evidence>
<evidence type="ECO:0000256" key="1">
    <source>
        <dbReference type="ARBA" id="ARBA00010518"/>
    </source>
</evidence>
<feature type="binding site" evidence="6">
    <location>
        <begin position="112"/>
        <end position="113"/>
    </location>
    <ligand>
        <name>substrate</name>
    </ligand>
</feature>
<dbReference type="InterPro" id="IPR037152">
    <property type="entry name" value="L-asparaginase_N_sf"/>
</dbReference>
<proteinExistence type="inferred from homology"/>
<keyword evidence="10" id="KW-0732">Signal</keyword>
<dbReference type="Pfam" id="PF17763">
    <property type="entry name" value="Asparaginase_C"/>
    <property type="match status" value="1"/>
</dbReference>
<dbReference type="SMART" id="SM00870">
    <property type="entry name" value="Asparaginase"/>
    <property type="match status" value="1"/>
</dbReference>
<dbReference type="InterPro" id="IPR027475">
    <property type="entry name" value="Asparaginase/glutaminase_AS2"/>
</dbReference>
<dbReference type="PROSITE" id="PS00144">
    <property type="entry name" value="ASN_GLN_ASE_1"/>
    <property type="match status" value="1"/>
</dbReference>
<evidence type="ECO:0000313" key="13">
    <source>
        <dbReference type="EMBL" id="STQ88185.1"/>
    </source>
</evidence>
<dbReference type="PROSITE" id="PS51732">
    <property type="entry name" value="ASN_GLN_ASE_3"/>
    <property type="match status" value="1"/>
</dbReference>
<dbReference type="InterPro" id="IPR004550">
    <property type="entry name" value="AsnASE_II"/>
</dbReference>
<dbReference type="CDD" id="cd08964">
    <property type="entry name" value="L-asparaginase_II"/>
    <property type="match status" value="1"/>
</dbReference>
<feature type="active site" evidence="8">
    <location>
        <position position="112"/>
    </location>
</feature>
<dbReference type="PROSITE" id="PS00917">
    <property type="entry name" value="ASN_GLN_ASE_2"/>
    <property type="match status" value="1"/>
</dbReference>
<dbReference type="RefSeq" id="WP_115056948.1">
    <property type="nucleotide sequence ID" value="NZ_UGJF01000001.1"/>
</dbReference>